<dbReference type="Proteomes" id="UP001139369">
    <property type="component" value="Unassembled WGS sequence"/>
</dbReference>
<dbReference type="PANTHER" id="PTHR33841">
    <property type="entry name" value="DNA METHYLTRANSFERASE YEEA-RELATED"/>
    <property type="match status" value="1"/>
</dbReference>
<dbReference type="AlphaFoldDB" id="A0A9X1VQ50"/>
<comment type="catalytic activity">
    <reaction evidence="6">
        <text>a 2'-deoxyadenosine in DNA + S-adenosyl-L-methionine = an N(6)-methyl-2'-deoxyadenosine in DNA + S-adenosyl-L-homocysteine + H(+)</text>
        <dbReference type="Rhea" id="RHEA:15197"/>
        <dbReference type="Rhea" id="RHEA-COMP:12418"/>
        <dbReference type="Rhea" id="RHEA-COMP:12419"/>
        <dbReference type="ChEBI" id="CHEBI:15378"/>
        <dbReference type="ChEBI" id="CHEBI:57856"/>
        <dbReference type="ChEBI" id="CHEBI:59789"/>
        <dbReference type="ChEBI" id="CHEBI:90615"/>
        <dbReference type="ChEBI" id="CHEBI:90616"/>
        <dbReference type="EC" id="2.1.1.72"/>
    </reaction>
</comment>
<comment type="caution">
    <text evidence="8">The sequence shown here is derived from an EMBL/GenBank/DDBJ whole genome shotgun (WGS) entry which is preliminary data.</text>
</comment>
<dbReference type="PROSITE" id="PS00092">
    <property type="entry name" value="N6_MTASE"/>
    <property type="match status" value="1"/>
</dbReference>
<evidence type="ECO:0000256" key="1">
    <source>
        <dbReference type="ARBA" id="ARBA00006594"/>
    </source>
</evidence>
<dbReference type="PANTHER" id="PTHR33841:SF1">
    <property type="entry name" value="DNA METHYLTRANSFERASE A"/>
    <property type="match status" value="1"/>
</dbReference>
<dbReference type="RefSeq" id="WP_242179351.1">
    <property type="nucleotide sequence ID" value="NZ_JAKQYM010000012.1"/>
</dbReference>
<dbReference type="GO" id="GO:0003677">
    <property type="term" value="F:DNA binding"/>
    <property type="evidence" value="ECO:0007669"/>
    <property type="project" value="InterPro"/>
</dbReference>
<dbReference type="GO" id="GO:0009307">
    <property type="term" value="P:DNA restriction-modification system"/>
    <property type="evidence" value="ECO:0007669"/>
    <property type="project" value="UniProtKB-KW"/>
</dbReference>
<dbReference type="GO" id="GO:0008170">
    <property type="term" value="F:N-methyltransferase activity"/>
    <property type="evidence" value="ECO:0007669"/>
    <property type="project" value="InterPro"/>
</dbReference>
<keyword evidence="9" id="KW-1185">Reference proteome</keyword>
<dbReference type="PRINTS" id="PR00507">
    <property type="entry name" value="N12N6MTFRASE"/>
</dbReference>
<evidence type="ECO:0000256" key="2">
    <source>
        <dbReference type="ARBA" id="ARBA00011900"/>
    </source>
</evidence>
<accession>A0A9X1VQ50</accession>
<evidence type="ECO:0000313" key="8">
    <source>
        <dbReference type="EMBL" id="MCI2230241.1"/>
    </source>
</evidence>
<dbReference type="InterPro" id="IPR050953">
    <property type="entry name" value="N4_N6_ade-DNA_methylase"/>
</dbReference>
<dbReference type="GO" id="GO:0009007">
    <property type="term" value="F:site-specific DNA-methyltransferase (adenine-specific) activity"/>
    <property type="evidence" value="ECO:0007669"/>
    <property type="project" value="UniProtKB-EC"/>
</dbReference>
<organism evidence="8 9">
    <name type="scientific">Polaribacter marinus</name>
    <dbReference type="NCBI Taxonomy" id="2916838"/>
    <lineage>
        <taxon>Bacteria</taxon>
        <taxon>Pseudomonadati</taxon>
        <taxon>Bacteroidota</taxon>
        <taxon>Flavobacteriia</taxon>
        <taxon>Flavobacteriales</taxon>
        <taxon>Flavobacteriaceae</taxon>
    </lineage>
</organism>
<evidence type="ECO:0000256" key="6">
    <source>
        <dbReference type="ARBA" id="ARBA00047942"/>
    </source>
</evidence>
<evidence type="ECO:0000256" key="3">
    <source>
        <dbReference type="ARBA" id="ARBA00022603"/>
    </source>
</evidence>
<dbReference type="SUPFAM" id="SSF53335">
    <property type="entry name" value="S-adenosyl-L-methionine-dependent methyltransferases"/>
    <property type="match status" value="1"/>
</dbReference>
<comment type="similarity">
    <text evidence="1">Belongs to the N(4)/N(6)-methyltransferase family.</text>
</comment>
<dbReference type="EC" id="2.1.1.72" evidence="2"/>
<evidence type="ECO:0000256" key="4">
    <source>
        <dbReference type="ARBA" id="ARBA00022679"/>
    </source>
</evidence>
<dbReference type="EMBL" id="JAKQYM010000012">
    <property type="protein sequence ID" value="MCI2230241.1"/>
    <property type="molecule type" value="Genomic_DNA"/>
</dbReference>
<evidence type="ECO:0000256" key="5">
    <source>
        <dbReference type="ARBA" id="ARBA00022747"/>
    </source>
</evidence>
<gene>
    <name evidence="8" type="ORF">MC378_13770</name>
</gene>
<dbReference type="InterPro" id="IPR029063">
    <property type="entry name" value="SAM-dependent_MTases_sf"/>
</dbReference>
<keyword evidence="3 8" id="KW-0489">Methyltransferase</keyword>
<protein>
    <recommendedName>
        <fullName evidence="2">site-specific DNA-methyltransferase (adenine-specific)</fullName>
        <ecNumber evidence="2">2.1.1.72</ecNumber>
    </recommendedName>
</protein>
<dbReference type="InterPro" id="IPR002052">
    <property type="entry name" value="DNA_methylase_N6_adenine_CS"/>
</dbReference>
<sequence length="1009" mass="118965">MIDFFNELGFNLNKDLLPVKVVIENSSKLNEKLKNTAFFFDSPNQTNTSFYFINEILDEKELKEIRKYVWNENKADLLFYLKNDNLTKLVLQYAKVSPNVSDDDCELDRFNISIEEQEKLDKIQRWKFDSGIFWTNYQEFLIKSKKFKSIDKELVGTLEALKNQLNSAFSLVSDNTEKKEEYVQALIDRTLYIKYLEDNHIINSFFYEHHFKDSEVDYKKLLLNTDSIGLNKLFEIIHNIFNNELFEKPTIPKKYLNSKICGLIQDSLNHNIEVGQLRLFDFRFDIIPVEFISYIYEIFLTDKQKENGIYYTPKKLAQLIVDDIIVEDEIGSVLDPSCGSGMFLITAFQRLLENSKEEELKDVASRIEFRTKLIKDNIFGIEKELTAQRFTLFSLSLQLFRGLEKTQIRDFIADQLKKKGQVELFKKHSFFNNIQHANSLETDLDKIPHKDKTFSYIVGNPPFFEVKNTDEFKIEISFIDKFTYKNDATKYNAKEVVGKHQISQCFFIKIKDWSNKNTKFGFVSNSSNFDNEKSKDFQKFFYSEYGIKKIYELSRVKKILFENASESVLALIFSNQKNDSGLIKYYPVKMGLFSEKPFNLLIIKEDESFIIKQNDLINNDFDLRDFLIGNYLDISLIDKLSDNNSLEDYLSKNNNYSSFKGLDGVEFNKLKKHYNLIDKKINSKEKVELYYQYAYDKFLSKTKTDTNNTPYLYRPDGKISKFIINKIDGYTNKKHIINDNFQRTRNHFIYEEENILLNLFGKKINAVFVKETFYFSNLLFGLKLEDKNYYYLFTAIINSKVIDYFLKQKHQKRFGSNFSYLNVSAIKELPIPKELNNNTAFEISRISKNLTDKEYKYNNEVQENLNELIFDLYDLSYLERQRIKDYFLNKKAVTTSKNEIGDYIKTLESSINIFLKKPVTFEKEHNTGLGLLAIKINLNDTSDTPSAKKTGLYLLNEIFEQNPQENFLASREKIWGKDCIYIIKQDINTNWTKTKAYEDGQEVLKKLMK</sequence>
<keyword evidence="4" id="KW-0808">Transferase</keyword>
<evidence type="ECO:0000313" key="9">
    <source>
        <dbReference type="Proteomes" id="UP001139369"/>
    </source>
</evidence>
<name>A0A9X1VQ50_9FLAO</name>
<evidence type="ECO:0000259" key="7">
    <source>
        <dbReference type="Pfam" id="PF02384"/>
    </source>
</evidence>
<dbReference type="InterPro" id="IPR003356">
    <property type="entry name" value="DNA_methylase_A-5"/>
</dbReference>
<dbReference type="Pfam" id="PF02384">
    <property type="entry name" value="N6_Mtase"/>
    <property type="match status" value="1"/>
</dbReference>
<reference evidence="8" key="1">
    <citation type="submission" date="2022-02" db="EMBL/GenBank/DDBJ databases">
        <title>Polaribacter sp. MSW13, isolated from seawater.</title>
        <authorList>
            <person name="Kristyanto S."/>
            <person name="Jung J."/>
            <person name="Jeon C.O."/>
        </authorList>
    </citation>
    <scope>NUCLEOTIDE SEQUENCE</scope>
    <source>
        <strain evidence="8">MSW13</strain>
    </source>
</reference>
<dbReference type="Gene3D" id="3.40.50.150">
    <property type="entry name" value="Vaccinia Virus protein VP39"/>
    <property type="match status" value="1"/>
</dbReference>
<dbReference type="GO" id="GO:0032259">
    <property type="term" value="P:methylation"/>
    <property type="evidence" value="ECO:0007669"/>
    <property type="project" value="UniProtKB-KW"/>
</dbReference>
<feature type="domain" description="DNA methylase adenine-specific" evidence="7">
    <location>
        <begin position="293"/>
        <end position="578"/>
    </location>
</feature>
<keyword evidence="5" id="KW-0680">Restriction system</keyword>
<proteinExistence type="inferred from homology"/>